<accession>A0AAD7EBU5</accession>
<evidence type="ECO:0000313" key="2">
    <source>
        <dbReference type="Proteomes" id="UP001218218"/>
    </source>
</evidence>
<name>A0AAD7EBU5_9AGAR</name>
<evidence type="ECO:0000313" key="1">
    <source>
        <dbReference type="EMBL" id="KAJ7310784.1"/>
    </source>
</evidence>
<protein>
    <submittedName>
        <fullName evidence="1">Uncharacterized protein</fullName>
    </submittedName>
</protein>
<proteinExistence type="predicted"/>
<organism evidence="1 2">
    <name type="scientific">Mycena albidolilacea</name>
    <dbReference type="NCBI Taxonomy" id="1033008"/>
    <lineage>
        <taxon>Eukaryota</taxon>
        <taxon>Fungi</taxon>
        <taxon>Dikarya</taxon>
        <taxon>Basidiomycota</taxon>
        <taxon>Agaricomycotina</taxon>
        <taxon>Agaricomycetes</taxon>
        <taxon>Agaricomycetidae</taxon>
        <taxon>Agaricales</taxon>
        <taxon>Marasmiineae</taxon>
        <taxon>Mycenaceae</taxon>
        <taxon>Mycena</taxon>
    </lineage>
</organism>
<gene>
    <name evidence="1" type="ORF">DFH08DRAFT_898361</name>
</gene>
<keyword evidence="2" id="KW-1185">Reference proteome</keyword>
<dbReference type="Proteomes" id="UP001218218">
    <property type="component" value="Unassembled WGS sequence"/>
</dbReference>
<sequence length="220" mass="24229">MHFGLPRGIHAANGAHNMHQLNVDEKGQEYGHICRPVRLLGLFMSPTGSTYLDPSSCSIFGGQIMPIRTESSELDFDPCSLPRARCRLSSRARRVPRPETPACCSQRHFWRHPPSTSPLAETPSWQPMDTRLCKAIVVLSLPPFLLLGALPEGMLLVAGWKIGGRYFLPSGQRYPAPPGCCAECYCPRRLTSYAAGCVCIDALPSLRSQERVPTLPATSR</sequence>
<dbReference type="AlphaFoldDB" id="A0AAD7EBU5"/>
<reference evidence="1" key="1">
    <citation type="submission" date="2023-03" db="EMBL/GenBank/DDBJ databases">
        <title>Massive genome expansion in bonnet fungi (Mycena s.s.) driven by repeated elements and novel gene families across ecological guilds.</title>
        <authorList>
            <consortium name="Lawrence Berkeley National Laboratory"/>
            <person name="Harder C.B."/>
            <person name="Miyauchi S."/>
            <person name="Viragh M."/>
            <person name="Kuo A."/>
            <person name="Thoen E."/>
            <person name="Andreopoulos B."/>
            <person name="Lu D."/>
            <person name="Skrede I."/>
            <person name="Drula E."/>
            <person name="Henrissat B."/>
            <person name="Morin E."/>
            <person name="Kohler A."/>
            <person name="Barry K."/>
            <person name="LaButti K."/>
            <person name="Morin E."/>
            <person name="Salamov A."/>
            <person name="Lipzen A."/>
            <person name="Mereny Z."/>
            <person name="Hegedus B."/>
            <person name="Baldrian P."/>
            <person name="Stursova M."/>
            <person name="Weitz H."/>
            <person name="Taylor A."/>
            <person name="Grigoriev I.V."/>
            <person name="Nagy L.G."/>
            <person name="Martin F."/>
            <person name="Kauserud H."/>
        </authorList>
    </citation>
    <scope>NUCLEOTIDE SEQUENCE</scope>
    <source>
        <strain evidence="1">CBHHK002</strain>
    </source>
</reference>
<dbReference type="EMBL" id="JARIHO010000077">
    <property type="protein sequence ID" value="KAJ7310784.1"/>
    <property type="molecule type" value="Genomic_DNA"/>
</dbReference>
<comment type="caution">
    <text evidence="1">The sequence shown here is derived from an EMBL/GenBank/DDBJ whole genome shotgun (WGS) entry which is preliminary data.</text>
</comment>